<proteinExistence type="predicted"/>
<name>A0ABQ9YGB7_9EUKA</name>
<keyword evidence="4" id="KW-0472">Membrane</keyword>
<feature type="transmembrane region" description="Helical" evidence="4">
    <location>
        <begin position="1343"/>
        <end position="1367"/>
    </location>
</feature>
<dbReference type="InterPro" id="IPR051681">
    <property type="entry name" value="Ser/Thr_Kinases-Pseudokinases"/>
</dbReference>
<reference evidence="7 8" key="1">
    <citation type="journal article" date="2022" name="bioRxiv">
        <title>Genomics of Preaxostyla Flagellates Illuminates Evolutionary Transitions and the Path Towards Mitochondrial Loss.</title>
        <authorList>
            <person name="Novak L.V.F."/>
            <person name="Treitli S.C."/>
            <person name="Pyrih J."/>
            <person name="Halakuc P."/>
            <person name="Pipaliya S.V."/>
            <person name="Vacek V."/>
            <person name="Brzon O."/>
            <person name="Soukal P."/>
            <person name="Eme L."/>
            <person name="Dacks J.B."/>
            <person name="Karnkowska A."/>
            <person name="Elias M."/>
            <person name="Hampl V."/>
        </authorList>
    </citation>
    <scope>NUCLEOTIDE SEQUENCE [LARGE SCALE GENOMIC DNA]</scope>
    <source>
        <strain evidence="7">NAU3</strain>
        <tissue evidence="7">Gut</tissue>
    </source>
</reference>
<dbReference type="Pfam" id="PF07714">
    <property type="entry name" value="PK_Tyr_Ser-Thr"/>
    <property type="match status" value="1"/>
</dbReference>
<evidence type="ECO:0000256" key="2">
    <source>
        <dbReference type="ARBA" id="ARBA00022840"/>
    </source>
</evidence>
<dbReference type="InterPro" id="IPR011050">
    <property type="entry name" value="Pectin_lyase_fold/virulence"/>
</dbReference>
<keyword evidence="4" id="KW-0812">Transmembrane</keyword>
<keyword evidence="8" id="KW-1185">Reference proteome</keyword>
<feature type="compositionally biased region" description="Polar residues" evidence="3">
    <location>
        <begin position="1519"/>
        <end position="1542"/>
    </location>
</feature>
<evidence type="ECO:0000313" key="8">
    <source>
        <dbReference type="Proteomes" id="UP001281761"/>
    </source>
</evidence>
<evidence type="ECO:0000259" key="6">
    <source>
        <dbReference type="PROSITE" id="PS50011"/>
    </source>
</evidence>
<feature type="region of interest" description="Disordered" evidence="3">
    <location>
        <begin position="1644"/>
        <end position="1665"/>
    </location>
</feature>
<dbReference type="SUPFAM" id="SSF56112">
    <property type="entry name" value="Protein kinase-like (PK-like)"/>
    <property type="match status" value="1"/>
</dbReference>
<sequence length="1665" mass="180756">MFFPLLHVITLLDLSRASASFLRPLANSEEFYVVDGSTGTCAELYPCGTIQDAIDATTTETSTIYIDQGSFDAKITVKQQISLTLIGQMSDGKIVTSLAPMTENDYIVTMTEEGTIQLSTVRVEGLNTVEVSLFVISTGTVIIQHFVAEDITGCEKPLFILSGDATLHMSQSTFENVQGKEAISSTSIGKLTFLDTKSIGSTLLHHKHESVFENFITFETGTLTMEILQLIQDPTELITADVVYTLFQEDTPSMVPLQQPSNSDASMVSLTDDLENTFTGCIIYLDDTTSFPVFASEPTCTLSLTKCYITSTTDTISRPLIQGSFSLTMNSVVFSSISTSASSLISLTDAASFTLMGSPMAKVPTFSNLVSTGDGIIHLDNVVRVMIMSCIFDHCSSKNGGAMFVKQRDDDGNTAEDENWDISIFCTHCTADECGGGLYLSIWRPLRLGGCAFHDCSAKEGGAFFVEMAGTAKLIDGAMSINIFTMQPELRYKYNTASVRGGSLCVIGTSSHELPLELLAGGFTGNFVGGDLNKFGSDVFINLAVASPQILVDFANEFHKGLRSTSDHSTDTDQYPQVYIETPSGEPIRFSRHPPCHLYTMQSVWNGCFMNTGACTCARLEMYLNLIQTKDQYGRSVVNEIKVSSEIASFQVIIITKQSVKLIRGNLEPTDPDGEQYDGSQSIVIDTPSAQQNQLLFSLMADGTLELNNLSILMDEDLTLCTVCDNTARFIISASTLIFTGNIIQFTPLACYFGSLEILNTCLKSEVQTTPIPCTCSLVDVIAALPLSNFNSESLELDTVTAITINSSTFEDFRNGKPVIAISDASYMEIHNPTFTNCMDKDDPSKKAQKLEITGPKLYETIDPDLWSINFDTNDEYEESYFWTTDPSASYDFLKDVTLKIYLEPYKNSTIYTKTEGINAIFCGNGTIPCPTIEGSIDHLLSGSPSQLIVLGASSLNKQVTFTLSNAEIKSDGEQSTITVAKDGGIGHRIDGTASSSLEIKNILFQLPIDLSAPSLISSSSGSITLTSCSFSASSIGFKLLETTGGKTTIASTSLSSLTFSTTPFIFSAFTSLSFSHFNTSACKVSQLISATSSVSSATVSFAECYLSGSSSSNEEADDALCAWQTGLISLTSCTTVVQSCRFAHLSEGALFVSGGSITLRETAFVSNGMGTTKYPSMRQNVVCQGNGEIETEALTFVSGEDLTSSWISASACTFVGDGPKLPMFVPTLKVDNCSSKKVSTTRSYSIHIEGTLFIPCNLKLEVFEAEKKGSTITEFESLFFDIPSNIPTSSSETELDLNIPTASLTLNAGREWHCRLQYGPNSTTASFVIKVGKLSQGGLATVAWLVPLIVVLVAVAIVVVVIILLLRRRKQKKNQSEQEMTPETEDKIEVEVENSHSMQMVKASTNTTKDSVPLTTFGNQQPNPSTITQMTDVLKCGDVCEIVATKKMDTLYERLHKTDQKDINKLHICQMVSKGMASLVSTFPTADIMTRLNPHWILIDTAGHVHLRLQENTQTGDVSAQTGSQNFSQPSIGPARQTNTHEGVRWESPEVVDKKKDFDMEKAAVFSLGLVLWEIETGLVPFGEVDAATAQRQLASGISPNLGLIKDETLRDLIESCLDLNPMDRPTLTTISLHFNPSLKMEEQDKNAPLDQLSNTNQPITGSP</sequence>
<keyword evidence="2" id="KW-0067">ATP-binding</keyword>
<evidence type="ECO:0000256" key="4">
    <source>
        <dbReference type="SAM" id="Phobius"/>
    </source>
</evidence>
<evidence type="ECO:0000256" key="1">
    <source>
        <dbReference type="ARBA" id="ARBA00022741"/>
    </source>
</evidence>
<organism evidence="7 8">
    <name type="scientific">Blattamonas nauphoetae</name>
    <dbReference type="NCBI Taxonomy" id="2049346"/>
    <lineage>
        <taxon>Eukaryota</taxon>
        <taxon>Metamonada</taxon>
        <taxon>Preaxostyla</taxon>
        <taxon>Oxymonadida</taxon>
        <taxon>Blattamonas</taxon>
    </lineage>
</organism>
<comment type="caution">
    <text evidence="7">The sequence shown here is derived from an EMBL/GenBank/DDBJ whole genome shotgun (WGS) entry which is preliminary data.</text>
</comment>
<dbReference type="SUPFAM" id="SSF51126">
    <property type="entry name" value="Pectin lyase-like"/>
    <property type="match status" value="1"/>
</dbReference>
<dbReference type="Gene3D" id="2.160.20.10">
    <property type="entry name" value="Single-stranded right-handed beta-helix, Pectin lyase-like"/>
    <property type="match status" value="1"/>
</dbReference>
<evidence type="ECO:0000256" key="3">
    <source>
        <dbReference type="SAM" id="MobiDB-lite"/>
    </source>
</evidence>
<dbReference type="PANTHER" id="PTHR44329:SF298">
    <property type="entry name" value="MIXED LINEAGE KINASE DOMAIN-LIKE PROTEIN"/>
    <property type="match status" value="1"/>
</dbReference>
<dbReference type="InterPro" id="IPR012334">
    <property type="entry name" value="Pectin_lyas_fold"/>
</dbReference>
<evidence type="ECO:0000313" key="7">
    <source>
        <dbReference type="EMBL" id="KAK2962802.1"/>
    </source>
</evidence>
<feature type="region of interest" description="Disordered" evidence="3">
    <location>
        <begin position="1519"/>
        <end position="1544"/>
    </location>
</feature>
<dbReference type="InterPro" id="IPR011009">
    <property type="entry name" value="Kinase-like_dom_sf"/>
</dbReference>
<feature type="domain" description="Protein kinase" evidence="6">
    <location>
        <begin position="1329"/>
        <end position="1640"/>
    </location>
</feature>
<feature type="signal peptide" evidence="5">
    <location>
        <begin position="1"/>
        <end position="19"/>
    </location>
</feature>
<accession>A0ABQ9YGB7</accession>
<dbReference type="InterPro" id="IPR001245">
    <property type="entry name" value="Ser-Thr/Tyr_kinase_cat_dom"/>
</dbReference>
<evidence type="ECO:0000256" key="5">
    <source>
        <dbReference type="SAM" id="SignalP"/>
    </source>
</evidence>
<dbReference type="EMBL" id="JARBJD010000009">
    <property type="protein sequence ID" value="KAK2962802.1"/>
    <property type="molecule type" value="Genomic_DNA"/>
</dbReference>
<keyword evidence="1" id="KW-0547">Nucleotide-binding</keyword>
<gene>
    <name evidence="7" type="ORF">BLNAU_2237</name>
</gene>
<dbReference type="Gene3D" id="1.10.510.10">
    <property type="entry name" value="Transferase(Phosphotransferase) domain 1"/>
    <property type="match status" value="1"/>
</dbReference>
<dbReference type="InterPro" id="IPR000719">
    <property type="entry name" value="Prot_kinase_dom"/>
</dbReference>
<feature type="compositionally biased region" description="Polar residues" evidence="3">
    <location>
        <begin position="1653"/>
        <end position="1665"/>
    </location>
</feature>
<dbReference type="PROSITE" id="PS50011">
    <property type="entry name" value="PROTEIN_KINASE_DOM"/>
    <property type="match status" value="1"/>
</dbReference>
<feature type="chain" id="PRO_5045318707" description="Protein kinase domain-containing protein" evidence="5">
    <location>
        <begin position="20"/>
        <end position="1665"/>
    </location>
</feature>
<keyword evidence="5" id="KW-0732">Signal</keyword>
<dbReference type="PANTHER" id="PTHR44329">
    <property type="entry name" value="SERINE/THREONINE-PROTEIN KINASE TNNI3K-RELATED"/>
    <property type="match status" value="1"/>
</dbReference>
<keyword evidence="4" id="KW-1133">Transmembrane helix</keyword>
<dbReference type="Proteomes" id="UP001281761">
    <property type="component" value="Unassembled WGS sequence"/>
</dbReference>
<protein>
    <recommendedName>
        <fullName evidence="6">Protein kinase domain-containing protein</fullName>
    </recommendedName>
</protein>